<keyword evidence="8" id="KW-0812">Transmembrane</keyword>
<evidence type="ECO:0000259" key="10">
    <source>
        <dbReference type="Pfam" id="PF06974"/>
    </source>
</evidence>
<protein>
    <submittedName>
        <fullName evidence="11">Diacylglycerol O-acyltransferase</fullName>
    </submittedName>
</protein>
<dbReference type="InterPro" id="IPR045034">
    <property type="entry name" value="O-acyltransferase_WSD1-like"/>
</dbReference>
<evidence type="ECO:0000256" key="4">
    <source>
        <dbReference type="ARBA" id="ARBA00023315"/>
    </source>
</evidence>
<comment type="similarity">
    <text evidence="5">In the N-terminal section; belongs to the long-chain O-acyltransferase family.</text>
</comment>
<keyword evidence="3" id="KW-0808">Transferase</keyword>
<evidence type="ECO:0000256" key="2">
    <source>
        <dbReference type="ARBA" id="ARBA00005189"/>
    </source>
</evidence>
<keyword evidence="4" id="KW-0012">Acyltransferase</keyword>
<evidence type="ECO:0000313" key="12">
    <source>
        <dbReference type="Proteomes" id="UP001249851"/>
    </source>
</evidence>
<feature type="domain" description="O-acyltransferase WSD1 C-terminal" evidence="10">
    <location>
        <begin position="330"/>
        <end position="471"/>
    </location>
</feature>
<dbReference type="Pfam" id="PF03007">
    <property type="entry name" value="WS_DGAT_cat"/>
    <property type="match status" value="1"/>
</dbReference>
<evidence type="ECO:0000256" key="7">
    <source>
        <dbReference type="ARBA" id="ARBA00048109"/>
    </source>
</evidence>
<accession>A0AAD9R729</accession>
<dbReference type="Pfam" id="PF06974">
    <property type="entry name" value="WS_DGAT_C"/>
    <property type="match status" value="1"/>
</dbReference>
<evidence type="ECO:0000256" key="3">
    <source>
        <dbReference type="ARBA" id="ARBA00022679"/>
    </source>
</evidence>
<dbReference type="GO" id="GO:0019432">
    <property type="term" value="P:triglyceride biosynthetic process"/>
    <property type="evidence" value="ECO:0007669"/>
    <property type="project" value="TreeGrafter"/>
</dbReference>
<dbReference type="AlphaFoldDB" id="A0AAD9R729"/>
<reference evidence="11" key="2">
    <citation type="journal article" date="2023" name="Science">
        <title>Genomic signatures of disease resistance in endangered staghorn corals.</title>
        <authorList>
            <person name="Vollmer S.V."/>
            <person name="Selwyn J.D."/>
            <person name="Despard B.A."/>
            <person name="Roesel C.L."/>
        </authorList>
    </citation>
    <scope>NUCLEOTIDE SEQUENCE</scope>
    <source>
        <strain evidence="11">K2</strain>
    </source>
</reference>
<comment type="pathway">
    <text evidence="2">Lipid metabolism.</text>
</comment>
<dbReference type="EMBL" id="JARQWQ010000001">
    <property type="protein sequence ID" value="KAK2574271.1"/>
    <property type="molecule type" value="Genomic_DNA"/>
</dbReference>
<dbReference type="GO" id="GO:0047196">
    <property type="term" value="F:long-chain-alcohol O-fatty-acyltransferase activity"/>
    <property type="evidence" value="ECO:0007669"/>
    <property type="project" value="UniProtKB-EC"/>
</dbReference>
<keyword evidence="12" id="KW-1185">Reference proteome</keyword>
<gene>
    <name evidence="11" type="ORF">P5673_000415</name>
</gene>
<comment type="catalytic activity">
    <reaction evidence="7">
        <text>an acyl-CoA + a 1,2-diacyl-sn-glycerol = a triacyl-sn-glycerol + CoA</text>
        <dbReference type="Rhea" id="RHEA:10868"/>
        <dbReference type="ChEBI" id="CHEBI:17815"/>
        <dbReference type="ChEBI" id="CHEBI:57287"/>
        <dbReference type="ChEBI" id="CHEBI:58342"/>
        <dbReference type="ChEBI" id="CHEBI:64615"/>
        <dbReference type="EC" id="2.3.1.20"/>
    </reaction>
</comment>
<proteinExistence type="inferred from homology"/>
<dbReference type="InterPro" id="IPR004255">
    <property type="entry name" value="O-acyltransferase_WSD1_N"/>
</dbReference>
<dbReference type="GO" id="GO:0005886">
    <property type="term" value="C:plasma membrane"/>
    <property type="evidence" value="ECO:0007669"/>
    <property type="project" value="TreeGrafter"/>
</dbReference>
<dbReference type="Proteomes" id="UP001249851">
    <property type="component" value="Unassembled WGS sequence"/>
</dbReference>
<dbReference type="GO" id="GO:0004144">
    <property type="term" value="F:diacylglycerol O-acyltransferase activity"/>
    <property type="evidence" value="ECO:0007669"/>
    <property type="project" value="UniProtKB-EC"/>
</dbReference>
<sequence length="491" mass="55884">MHPAIHRARVSVNYPKMNLYCKYMELAPSIQYGLLCISALVIWMLVASLTLPFLCVFKIFQWFQERIISYYKLGMVLESNDVPFLHENEHNRNYICGLFVVNGVIDVKELRKLMMSRVVENSAEPSYARMRKLVKMYYWRYVWQDEPEFDITRHVFNYEGDPPRSEDQLQELLSQRFSLSMSDDMSPWEVMVAPLDLPGKDQTAICMRIHHAIGDAFSLIGLFSNLMVKKPEFLGVKKPVVTACDKRKQRLSGEKCTSWTSAIDLGLVKEIKTKTGTTINDVLSTCLAGSLRRYLTSEGLQENPTDIQIAVTVNSRPSRVLSRDKIPLENHSTGLLYSLPVSMADTLERLIETKRRMDNLKASSHWRIFGFVYSHVVGRLPEFIGRFSSFSLKRHCSVIFSNVPGPLSPFEINGQEVATALAWPPLVSDTGISVAVLSYAGTLRMSVLSDKAVIANPNNLTHEFELELKKMYECVKNSSACVDATTTRKYF</sequence>
<comment type="pathway">
    <text evidence="1">Glycerolipid metabolism; triacylglycerol biosynthesis.</text>
</comment>
<dbReference type="PANTHER" id="PTHR31650">
    <property type="entry name" value="O-ACYLTRANSFERASE (WSD1-LIKE) FAMILY PROTEIN"/>
    <property type="match status" value="1"/>
</dbReference>
<evidence type="ECO:0000313" key="11">
    <source>
        <dbReference type="EMBL" id="KAK2574271.1"/>
    </source>
</evidence>
<reference evidence="11" key="1">
    <citation type="journal article" date="2023" name="G3 (Bethesda)">
        <title>Whole genome assembly and annotation of the endangered Caribbean coral Acropora cervicornis.</title>
        <authorList>
            <person name="Selwyn J.D."/>
            <person name="Vollmer S.V."/>
        </authorList>
    </citation>
    <scope>NUCLEOTIDE SEQUENCE</scope>
    <source>
        <strain evidence="11">K2</strain>
    </source>
</reference>
<evidence type="ECO:0000256" key="5">
    <source>
        <dbReference type="ARBA" id="ARBA00024360"/>
    </source>
</evidence>
<dbReference type="PANTHER" id="PTHR31650:SF1">
    <property type="entry name" value="WAX ESTER SYNTHASE_DIACYLGLYCEROL ACYLTRANSFERASE 4-RELATED"/>
    <property type="match status" value="1"/>
</dbReference>
<keyword evidence="8" id="KW-1133">Transmembrane helix</keyword>
<evidence type="ECO:0000256" key="6">
    <source>
        <dbReference type="ARBA" id="ARBA00047604"/>
    </source>
</evidence>
<name>A0AAD9R729_ACRCE</name>
<keyword evidence="8" id="KW-0472">Membrane</keyword>
<evidence type="ECO:0000256" key="8">
    <source>
        <dbReference type="SAM" id="Phobius"/>
    </source>
</evidence>
<organism evidence="11 12">
    <name type="scientific">Acropora cervicornis</name>
    <name type="common">Staghorn coral</name>
    <dbReference type="NCBI Taxonomy" id="6130"/>
    <lineage>
        <taxon>Eukaryota</taxon>
        <taxon>Metazoa</taxon>
        <taxon>Cnidaria</taxon>
        <taxon>Anthozoa</taxon>
        <taxon>Hexacorallia</taxon>
        <taxon>Scleractinia</taxon>
        <taxon>Astrocoeniina</taxon>
        <taxon>Acroporidae</taxon>
        <taxon>Acropora</taxon>
    </lineage>
</organism>
<feature type="domain" description="O-acyltransferase WSD1-like N-terminal" evidence="9">
    <location>
        <begin position="79"/>
        <end position="241"/>
    </location>
</feature>
<comment type="caution">
    <text evidence="11">The sequence shown here is derived from an EMBL/GenBank/DDBJ whole genome shotgun (WGS) entry which is preliminary data.</text>
</comment>
<evidence type="ECO:0000256" key="1">
    <source>
        <dbReference type="ARBA" id="ARBA00004771"/>
    </source>
</evidence>
<evidence type="ECO:0000259" key="9">
    <source>
        <dbReference type="Pfam" id="PF03007"/>
    </source>
</evidence>
<feature type="transmembrane region" description="Helical" evidence="8">
    <location>
        <begin position="32"/>
        <end position="57"/>
    </location>
</feature>
<comment type="catalytic activity">
    <reaction evidence="6">
        <text>a long chain fatty alcohol + a fatty acyl-CoA = a long-chain alcohol wax ester + CoA</text>
        <dbReference type="Rhea" id="RHEA:38443"/>
        <dbReference type="ChEBI" id="CHEBI:17135"/>
        <dbReference type="ChEBI" id="CHEBI:57287"/>
        <dbReference type="ChEBI" id="CHEBI:77636"/>
        <dbReference type="ChEBI" id="CHEBI:235323"/>
        <dbReference type="EC" id="2.3.1.75"/>
    </reaction>
</comment>
<dbReference type="InterPro" id="IPR009721">
    <property type="entry name" value="O-acyltransferase_WSD1_C"/>
</dbReference>